<dbReference type="InterPro" id="IPR020845">
    <property type="entry name" value="AMP-binding_CS"/>
</dbReference>
<evidence type="ECO:0000256" key="2">
    <source>
        <dbReference type="ARBA" id="ARBA00022840"/>
    </source>
</evidence>
<sequence length="558" mass="62020">MTSVLPEIQRGPLQAFYARERENADDIGFVQPGPEDEVESLTWRDVGQQARRIASYLQAQELAPGSRVALMSSNCCHWIIADLAIWMAGHISVPLYPILAADTVRKVLEHSEAEIMFVGKLQDWETIRAGIPEQVSLISLPLASTEIAEGTTRWGDILREQLPMPGEPAQPLEALATIIYTSGTTGMPKGVMHSFANLATVGQLTGDLYDTREQDRMLSYLPLAHVAERAAVEINQLYNGFRVYFTHSLDTFADDLRRARPTLFFAVPRIWSKLQQRVLEQVPEKKLERLLRLPIVAGIVRRKLTGALGMDKLRIAISGAAPLSTSLMRWYSNLGIDILEGYAMSENFAYSHSTQSGQARIGYVGNANPHVICKLSAEGEILVKSPTNMLGYYKEPELSAQTIDSEGYLHTGDKGEISADGHLKITGRIKDIFKTSKGKYVAPAPIEDKLQRHTALELVCVTGANLPQPIALVTLAEDASHDHATLQRELESLLAETNASLDKHENLSQIIVFPTPWTVESNIVTPTLKIKRPEVDKAYMPRVPYWQSQPQRVIFADH</sequence>
<reference evidence="6 7" key="1">
    <citation type="submission" date="2018-01" db="EMBL/GenBank/DDBJ databases">
        <title>The draft genome sequence of Halioglobus japonicus S1-36.</title>
        <authorList>
            <person name="Du Z.-J."/>
            <person name="Shi M.-J."/>
        </authorList>
    </citation>
    <scope>NUCLEOTIDE SEQUENCE [LARGE SCALE GENOMIC DNA]</scope>
    <source>
        <strain evidence="6 7">S1-36</strain>
    </source>
</reference>
<keyword evidence="1" id="KW-0547">Nucleotide-binding</keyword>
<dbReference type="GO" id="GO:0016020">
    <property type="term" value="C:membrane"/>
    <property type="evidence" value="ECO:0007669"/>
    <property type="project" value="TreeGrafter"/>
</dbReference>
<dbReference type="AlphaFoldDB" id="A0AAP8MD85"/>
<dbReference type="InterPro" id="IPR042099">
    <property type="entry name" value="ANL_N_sf"/>
</dbReference>
<evidence type="ECO:0000256" key="4">
    <source>
        <dbReference type="SAM" id="Coils"/>
    </source>
</evidence>
<organism evidence="6 7">
    <name type="scientific">Halioglobus japonicus</name>
    <dbReference type="NCBI Taxonomy" id="930805"/>
    <lineage>
        <taxon>Bacteria</taxon>
        <taxon>Pseudomonadati</taxon>
        <taxon>Pseudomonadota</taxon>
        <taxon>Gammaproteobacteria</taxon>
        <taxon>Cellvibrionales</taxon>
        <taxon>Halieaceae</taxon>
        <taxon>Halioglobus</taxon>
    </lineage>
</organism>
<dbReference type="GO" id="GO:0004467">
    <property type="term" value="F:long-chain fatty acid-CoA ligase activity"/>
    <property type="evidence" value="ECO:0007669"/>
    <property type="project" value="UniProtKB-EC"/>
</dbReference>
<dbReference type="PANTHER" id="PTHR43272:SF33">
    <property type="entry name" value="AMP-BINDING DOMAIN-CONTAINING PROTEIN-RELATED"/>
    <property type="match status" value="1"/>
</dbReference>
<gene>
    <name evidence="6" type="ORF">C0029_13505</name>
</gene>
<protein>
    <recommendedName>
        <fullName evidence="5">AMP-dependent synthetase/ligase domain-containing protein</fullName>
    </recommendedName>
</protein>
<dbReference type="Proteomes" id="UP000235162">
    <property type="component" value="Unassembled WGS sequence"/>
</dbReference>
<accession>A0AAP8MD85</accession>
<dbReference type="Gene3D" id="3.40.50.12780">
    <property type="entry name" value="N-terminal domain of ligase-like"/>
    <property type="match status" value="1"/>
</dbReference>
<proteinExistence type="predicted"/>
<evidence type="ECO:0000256" key="1">
    <source>
        <dbReference type="ARBA" id="ARBA00022741"/>
    </source>
</evidence>
<dbReference type="Pfam" id="PF23562">
    <property type="entry name" value="AMP-binding_C_3"/>
    <property type="match status" value="1"/>
</dbReference>
<dbReference type="EMBL" id="PKUR01000003">
    <property type="protein sequence ID" value="PLW85626.1"/>
    <property type="molecule type" value="Genomic_DNA"/>
</dbReference>
<dbReference type="PROSITE" id="PS00455">
    <property type="entry name" value="AMP_BINDING"/>
    <property type="match status" value="1"/>
</dbReference>
<keyword evidence="4" id="KW-0175">Coiled coil</keyword>
<dbReference type="Gene3D" id="3.30.300.30">
    <property type="match status" value="1"/>
</dbReference>
<dbReference type="GO" id="GO:0005524">
    <property type="term" value="F:ATP binding"/>
    <property type="evidence" value="ECO:0007669"/>
    <property type="project" value="UniProtKB-KW"/>
</dbReference>
<evidence type="ECO:0000259" key="5">
    <source>
        <dbReference type="Pfam" id="PF00501"/>
    </source>
</evidence>
<dbReference type="InterPro" id="IPR000873">
    <property type="entry name" value="AMP-dep_synth/lig_dom"/>
</dbReference>
<dbReference type="PANTHER" id="PTHR43272">
    <property type="entry name" value="LONG-CHAIN-FATTY-ACID--COA LIGASE"/>
    <property type="match status" value="1"/>
</dbReference>
<dbReference type="RefSeq" id="WP_102106354.1">
    <property type="nucleotide sequence ID" value="NZ_BMYL01000003.1"/>
</dbReference>
<evidence type="ECO:0000313" key="6">
    <source>
        <dbReference type="EMBL" id="PLW85626.1"/>
    </source>
</evidence>
<feature type="domain" description="AMP-dependent synthetase/ligase" evidence="5">
    <location>
        <begin position="23"/>
        <end position="393"/>
    </location>
</feature>
<feature type="coiled-coil region" evidence="4">
    <location>
        <begin position="476"/>
        <end position="507"/>
    </location>
</feature>
<keyword evidence="2" id="KW-0067">ATP-binding</keyword>
<keyword evidence="7" id="KW-1185">Reference proteome</keyword>
<dbReference type="InterPro" id="IPR045851">
    <property type="entry name" value="AMP-bd_C_sf"/>
</dbReference>
<comment type="catalytic activity">
    <reaction evidence="3">
        <text>a long-chain fatty acid + ATP + CoA = a long-chain fatty acyl-CoA + AMP + diphosphate</text>
        <dbReference type="Rhea" id="RHEA:15421"/>
        <dbReference type="ChEBI" id="CHEBI:30616"/>
        <dbReference type="ChEBI" id="CHEBI:33019"/>
        <dbReference type="ChEBI" id="CHEBI:57287"/>
        <dbReference type="ChEBI" id="CHEBI:57560"/>
        <dbReference type="ChEBI" id="CHEBI:83139"/>
        <dbReference type="ChEBI" id="CHEBI:456215"/>
        <dbReference type="EC" id="6.2.1.3"/>
    </reaction>
    <physiologicalReaction direction="left-to-right" evidence="3">
        <dbReference type="Rhea" id="RHEA:15422"/>
    </physiologicalReaction>
</comment>
<dbReference type="Pfam" id="PF00501">
    <property type="entry name" value="AMP-binding"/>
    <property type="match status" value="1"/>
</dbReference>
<name>A0AAP8MD85_9GAMM</name>
<evidence type="ECO:0000256" key="3">
    <source>
        <dbReference type="ARBA" id="ARBA00024484"/>
    </source>
</evidence>
<dbReference type="SUPFAM" id="SSF56801">
    <property type="entry name" value="Acetyl-CoA synthetase-like"/>
    <property type="match status" value="1"/>
</dbReference>
<comment type="caution">
    <text evidence="6">The sequence shown here is derived from an EMBL/GenBank/DDBJ whole genome shotgun (WGS) entry which is preliminary data.</text>
</comment>
<evidence type="ECO:0000313" key="7">
    <source>
        <dbReference type="Proteomes" id="UP000235162"/>
    </source>
</evidence>